<evidence type="ECO:0000313" key="3">
    <source>
        <dbReference type="Proteomes" id="UP001295423"/>
    </source>
</evidence>
<dbReference type="EMBL" id="CAKOGP040002280">
    <property type="protein sequence ID" value="CAJ1966357.1"/>
    <property type="molecule type" value="Genomic_DNA"/>
</dbReference>
<protein>
    <submittedName>
        <fullName evidence="2">Uncharacterized protein</fullName>
    </submittedName>
</protein>
<comment type="caution">
    <text evidence="2">The sequence shown here is derived from an EMBL/GenBank/DDBJ whole genome shotgun (WGS) entry which is preliminary data.</text>
</comment>
<gene>
    <name evidence="2" type="ORF">CYCCA115_LOCUS21941</name>
</gene>
<evidence type="ECO:0000256" key="1">
    <source>
        <dbReference type="SAM" id="MobiDB-lite"/>
    </source>
</evidence>
<organism evidence="2 3">
    <name type="scientific">Cylindrotheca closterium</name>
    <dbReference type="NCBI Taxonomy" id="2856"/>
    <lineage>
        <taxon>Eukaryota</taxon>
        <taxon>Sar</taxon>
        <taxon>Stramenopiles</taxon>
        <taxon>Ochrophyta</taxon>
        <taxon>Bacillariophyta</taxon>
        <taxon>Bacillariophyceae</taxon>
        <taxon>Bacillariophycidae</taxon>
        <taxon>Bacillariales</taxon>
        <taxon>Bacillariaceae</taxon>
        <taxon>Cylindrotheca</taxon>
    </lineage>
</organism>
<accession>A0AAD2JN62</accession>
<keyword evidence="3" id="KW-1185">Reference proteome</keyword>
<name>A0AAD2JN62_9STRA</name>
<reference evidence="2" key="1">
    <citation type="submission" date="2023-08" db="EMBL/GenBank/DDBJ databases">
        <authorList>
            <person name="Audoor S."/>
            <person name="Bilcke G."/>
        </authorList>
    </citation>
    <scope>NUCLEOTIDE SEQUENCE</scope>
</reference>
<evidence type="ECO:0000313" key="2">
    <source>
        <dbReference type="EMBL" id="CAJ1966357.1"/>
    </source>
</evidence>
<feature type="region of interest" description="Disordered" evidence="1">
    <location>
        <begin position="56"/>
        <end position="142"/>
    </location>
</feature>
<feature type="compositionally biased region" description="Acidic residues" evidence="1">
    <location>
        <begin position="78"/>
        <end position="89"/>
    </location>
</feature>
<dbReference type="AlphaFoldDB" id="A0AAD2JN62"/>
<sequence>MSDYEAPKPQSILHQIGRLGSKMYKPLKKNKSARDDDVQESAHVLVLDSDGVLDENGIFHGIDASGHEDFSSVTSQGDYEDNLIEDMEDTPLPQATEDGKCDGNSQKGKDVSNDASASRRSSNKSHRRSGNSLRIDTTGEMF</sequence>
<proteinExistence type="predicted"/>
<dbReference type="Proteomes" id="UP001295423">
    <property type="component" value="Unassembled WGS sequence"/>
</dbReference>
<feature type="compositionally biased region" description="Basic and acidic residues" evidence="1">
    <location>
        <begin position="97"/>
        <end position="112"/>
    </location>
</feature>